<name>A0ABU5C7S7_9BACI</name>
<reference evidence="1 2" key="1">
    <citation type="submission" date="2023-10" db="EMBL/GenBank/DDBJ databases">
        <title>Virgibacillus halophilus 5B73C genome.</title>
        <authorList>
            <person name="Miliotis G."/>
            <person name="Sengupta P."/>
            <person name="Hameed A."/>
            <person name="Chuvochina M."/>
            <person name="Mcdonagh F."/>
            <person name="Simpson A.C."/>
            <person name="Singh N.K."/>
            <person name="Rekha P.D."/>
            <person name="Raman K."/>
            <person name="Hugenholtz P."/>
            <person name="Venkateswaran K."/>
        </authorList>
    </citation>
    <scope>NUCLEOTIDE SEQUENCE [LARGE SCALE GENOMIC DNA]</scope>
    <source>
        <strain evidence="1 2">5B73C</strain>
    </source>
</reference>
<dbReference type="EMBL" id="JAWDIP010000003">
    <property type="protein sequence ID" value="MDY0395110.1"/>
    <property type="molecule type" value="Genomic_DNA"/>
</dbReference>
<sequence>MNKLRVVLYTKDATYANFFSNFMLNPDNGEKYATKIFTNLDAFRENTRNQKHHILLTDEELDTQDIQVFDQMIRLADSVDESDSPEISLFKYQPLKDLMSQVLAKYYEQSGKVLQMVNGKQKESVITFYSGSGGVGKTLFSLCMAKYLAMLEKRVFYLNLELLHTTYLYFKDEKPSSAEVLYYLKKQPGTFDSKNRVIEIT</sequence>
<evidence type="ECO:0008006" key="3">
    <source>
        <dbReference type="Google" id="ProtNLM"/>
    </source>
</evidence>
<gene>
    <name evidence="1" type="ORF">RWE15_12625</name>
</gene>
<dbReference type="Proteomes" id="UP001281447">
    <property type="component" value="Unassembled WGS sequence"/>
</dbReference>
<evidence type="ECO:0000313" key="1">
    <source>
        <dbReference type="EMBL" id="MDY0395110.1"/>
    </source>
</evidence>
<organism evidence="1 2">
    <name type="scientific">Tigheibacillus halophilus</name>
    <dbReference type="NCBI Taxonomy" id="361280"/>
    <lineage>
        <taxon>Bacteria</taxon>
        <taxon>Bacillati</taxon>
        <taxon>Bacillota</taxon>
        <taxon>Bacilli</taxon>
        <taxon>Bacillales</taxon>
        <taxon>Bacillaceae</taxon>
        <taxon>Tigheibacillus</taxon>
    </lineage>
</organism>
<accession>A0ABU5C7S7</accession>
<dbReference type="SUPFAM" id="SSF52540">
    <property type="entry name" value="P-loop containing nucleoside triphosphate hydrolases"/>
    <property type="match status" value="1"/>
</dbReference>
<protein>
    <recommendedName>
        <fullName evidence="3">AAA domain-containing protein</fullName>
    </recommendedName>
</protein>
<dbReference type="InterPro" id="IPR027417">
    <property type="entry name" value="P-loop_NTPase"/>
</dbReference>
<evidence type="ECO:0000313" key="2">
    <source>
        <dbReference type="Proteomes" id="UP001281447"/>
    </source>
</evidence>
<dbReference type="Gene3D" id="3.40.50.10850">
    <property type="entry name" value="Ntrc-like two-domain protein"/>
    <property type="match status" value="1"/>
</dbReference>
<keyword evidence="2" id="KW-1185">Reference proteome</keyword>
<comment type="caution">
    <text evidence="1">The sequence shown here is derived from an EMBL/GenBank/DDBJ whole genome shotgun (WGS) entry which is preliminary data.</text>
</comment>
<dbReference type="Gene3D" id="3.40.50.300">
    <property type="entry name" value="P-loop containing nucleotide triphosphate hydrolases"/>
    <property type="match status" value="1"/>
</dbReference>
<proteinExistence type="predicted"/>